<reference evidence="5 6" key="1">
    <citation type="submission" date="2017-03" db="EMBL/GenBank/DDBJ databases">
        <authorList>
            <person name="Afonso C.L."/>
            <person name="Miller P.J."/>
            <person name="Scott M.A."/>
            <person name="Spackman E."/>
            <person name="Goraichik I."/>
            <person name="Dimitrov K.M."/>
            <person name="Suarez D.L."/>
            <person name="Swayne D.E."/>
        </authorList>
    </citation>
    <scope>NUCLEOTIDE SEQUENCE [LARGE SCALE GENOMIC DNA]</scope>
    <source>
        <strain evidence="5 6">CECT 7066</strain>
    </source>
</reference>
<dbReference type="InterPro" id="IPR003715">
    <property type="entry name" value="Poly_export_N"/>
</dbReference>
<proteinExistence type="predicted"/>
<gene>
    <name evidence="5" type="ORF">PAM7066_01745</name>
</gene>
<dbReference type="Proteomes" id="UP000193870">
    <property type="component" value="Unassembled WGS sequence"/>
</dbReference>
<keyword evidence="6" id="KW-1185">Reference proteome</keyword>
<feature type="chain" id="PRO_5010993994" evidence="2">
    <location>
        <begin position="23"/>
        <end position="202"/>
    </location>
</feature>
<dbReference type="Pfam" id="PF10531">
    <property type="entry name" value="SLBB"/>
    <property type="match status" value="1"/>
</dbReference>
<dbReference type="EMBL" id="FWFV01000004">
    <property type="protein sequence ID" value="SLN40771.1"/>
    <property type="molecule type" value="Genomic_DNA"/>
</dbReference>
<dbReference type="AlphaFoldDB" id="A0A1Y5SM20"/>
<evidence type="ECO:0000313" key="6">
    <source>
        <dbReference type="Proteomes" id="UP000193870"/>
    </source>
</evidence>
<dbReference type="STRING" id="315423.SAMN04488020_104122"/>
<dbReference type="PANTHER" id="PTHR33619:SF3">
    <property type="entry name" value="POLYSACCHARIDE EXPORT PROTEIN GFCE-RELATED"/>
    <property type="match status" value="1"/>
</dbReference>
<evidence type="ECO:0000259" key="4">
    <source>
        <dbReference type="Pfam" id="PF10531"/>
    </source>
</evidence>
<dbReference type="Gene3D" id="3.10.560.10">
    <property type="entry name" value="Outer membrane lipoprotein wza domain like"/>
    <property type="match status" value="1"/>
</dbReference>
<dbReference type="PANTHER" id="PTHR33619">
    <property type="entry name" value="POLYSACCHARIDE EXPORT PROTEIN GFCE-RELATED"/>
    <property type="match status" value="1"/>
</dbReference>
<dbReference type="InterPro" id="IPR049712">
    <property type="entry name" value="Poly_export"/>
</dbReference>
<dbReference type="Pfam" id="PF02563">
    <property type="entry name" value="Poly_export"/>
    <property type="match status" value="1"/>
</dbReference>
<sequence>MLLATRIGLLILALAFAAPVRAGDYLVRPGDVLRVEVLEDPAMNRDTLVTPDGRIHLPFVGSVAAGGRSVDQIRAGLATALADDFAIGPTVFVGVSSVAPSAPVQVVPAPAETLSVYVMGEVAKPGHVEVAPGTTVLQVLATVGGFSDFAATKRIQLRRSHGADEAVYALNYDAVERGQSADGQVPVADGDTLIVPARRLFE</sequence>
<dbReference type="RefSeq" id="WP_085853745.1">
    <property type="nucleotide sequence ID" value="NZ_FOPF01000004.1"/>
</dbReference>
<keyword evidence="1 2" id="KW-0732">Signal</keyword>
<dbReference type="GO" id="GO:0015159">
    <property type="term" value="F:polysaccharide transmembrane transporter activity"/>
    <property type="evidence" value="ECO:0007669"/>
    <property type="project" value="InterPro"/>
</dbReference>
<evidence type="ECO:0000256" key="1">
    <source>
        <dbReference type="ARBA" id="ARBA00022729"/>
    </source>
</evidence>
<protein>
    <submittedName>
        <fullName evidence="5">Polysaccharide biosynthesis/export protein</fullName>
    </submittedName>
</protein>
<dbReference type="InterPro" id="IPR019554">
    <property type="entry name" value="Soluble_ligand-bd"/>
</dbReference>
<evidence type="ECO:0000256" key="2">
    <source>
        <dbReference type="SAM" id="SignalP"/>
    </source>
</evidence>
<accession>A0A1Y5SM20</accession>
<evidence type="ECO:0000313" key="5">
    <source>
        <dbReference type="EMBL" id="SLN40771.1"/>
    </source>
</evidence>
<evidence type="ECO:0000259" key="3">
    <source>
        <dbReference type="Pfam" id="PF02563"/>
    </source>
</evidence>
<name>A0A1Y5SM20_9RHOB</name>
<feature type="domain" description="Polysaccharide export protein N-terminal" evidence="3">
    <location>
        <begin position="22"/>
        <end position="95"/>
    </location>
</feature>
<feature type="signal peptide" evidence="2">
    <location>
        <begin position="1"/>
        <end position="22"/>
    </location>
</feature>
<dbReference type="OrthoDB" id="197007at2"/>
<organism evidence="5 6">
    <name type="scientific">Palleronia marisminoris</name>
    <dbReference type="NCBI Taxonomy" id="315423"/>
    <lineage>
        <taxon>Bacteria</taxon>
        <taxon>Pseudomonadati</taxon>
        <taxon>Pseudomonadota</taxon>
        <taxon>Alphaproteobacteria</taxon>
        <taxon>Rhodobacterales</taxon>
        <taxon>Roseobacteraceae</taxon>
        <taxon>Palleronia</taxon>
    </lineage>
</organism>
<dbReference type="Gene3D" id="3.30.1950.10">
    <property type="entry name" value="wza like domain"/>
    <property type="match status" value="1"/>
</dbReference>
<feature type="domain" description="Soluble ligand binding" evidence="4">
    <location>
        <begin position="116"/>
        <end position="162"/>
    </location>
</feature>